<evidence type="ECO:0000313" key="2">
    <source>
        <dbReference type="Proteomes" id="UP000275408"/>
    </source>
</evidence>
<keyword evidence="2" id="KW-1185">Reference proteome</keyword>
<organism evidence="1 2">
    <name type="scientific">Pocillopora damicornis</name>
    <name type="common">Cauliflower coral</name>
    <name type="synonym">Millepora damicornis</name>
    <dbReference type="NCBI Taxonomy" id="46731"/>
    <lineage>
        <taxon>Eukaryota</taxon>
        <taxon>Metazoa</taxon>
        <taxon>Cnidaria</taxon>
        <taxon>Anthozoa</taxon>
        <taxon>Hexacorallia</taxon>
        <taxon>Scleractinia</taxon>
        <taxon>Astrocoeniina</taxon>
        <taxon>Pocilloporidae</taxon>
        <taxon>Pocillopora</taxon>
    </lineage>
</organism>
<dbReference type="AlphaFoldDB" id="A0A3M6TWQ4"/>
<dbReference type="SUPFAM" id="SSF63825">
    <property type="entry name" value="YWTD domain"/>
    <property type="match status" value="1"/>
</dbReference>
<evidence type="ECO:0000313" key="1">
    <source>
        <dbReference type="EMBL" id="RMX45689.1"/>
    </source>
</evidence>
<sequence length="463" mass="51635">MVKDTADMSKLYVVDSQKRTLAEVHLHYPASVKVAATDYTNPIAVAMVHGTVIVAERMGICLLPRPAFQVRWRHLSPDMKYTLITNMANVIAERVEICRYCFSTDVTSKGTKLDLEPCLRTPVTMTSYADEILFIAYTGSKKVAEVRVERADFKPECNVRTVMNLEENVNPTGLCVVEDQQKLLLADSGTFGGLVVLKLKTEVPCAAKFTEHHITHVETFSLETSVLDGKNEVEKVDTIIGDGTSGAEDGFIDVARVTHPTGIVSERGTIFFVDTGSKTVRLMYTSADANDSTEEQALTSIQELFKAVSSEKEADTSMHPPGNSYRSDVEPVPLLGDNHKTYQSSYTEIYAIKCKSNFFSIFISRTIDANDFFVTKYITIDKSSFLFKLSSEEAKCKKSDVICEIGKDSIRLFNDCRGECDLETNETEENQECYLDSEEEEALTIILGKKGSGRSPQRMEDFF</sequence>
<gene>
    <name evidence="1" type="ORF">pdam_00019972</name>
</gene>
<reference evidence="1 2" key="1">
    <citation type="journal article" date="2018" name="Sci. Rep.">
        <title>Comparative analysis of the Pocillopora damicornis genome highlights role of immune system in coral evolution.</title>
        <authorList>
            <person name="Cunning R."/>
            <person name="Bay R.A."/>
            <person name="Gillette P."/>
            <person name="Baker A.C."/>
            <person name="Traylor-Knowles N."/>
        </authorList>
    </citation>
    <scope>NUCLEOTIDE SEQUENCE [LARGE SCALE GENOMIC DNA]</scope>
    <source>
        <strain evidence="1">RSMAS</strain>
        <tissue evidence="1">Whole animal</tissue>
    </source>
</reference>
<proteinExistence type="predicted"/>
<dbReference type="EMBL" id="RCHS01002791">
    <property type="protein sequence ID" value="RMX45689.1"/>
    <property type="molecule type" value="Genomic_DNA"/>
</dbReference>
<protein>
    <submittedName>
        <fullName evidence="1">Uncharacterized protein</fullName>
    </submittedName>
</protein>
<comment type="caution">
    <text evidence="1">The sequence shown here is derived from an EMBL/GenBank/DDBJ whole genome shotgun (WGS) entry which is preliminary data.</text>
</comment>
<accession>A0A3M6TWQ4</accession>
<dbReference type="Proteomes" id="UP000275408">
    <property type="component" value="Unassembled WGS sequence"/>
</dbReference>
<name>A0A3M6TWQ4_POCDA</name>